<keyword evidence="2" id="KW-0472">Membrane</keyword>
<dbReference type="EMBL" id="LBTX01000012">
    <property type="protein sequence ID" value="KKQ49609.1"/>
    <property type="molecule type" value="Genomic_DNA"/>
</dbReference>
<dbReference type="AlphaFoldDB" id="A0A0G0KKC9"/>
<evidence type="ECO:0008006" key="5">
    <source>
        <dbReference type="Google" id="ProtNLM"/>
    </source>
</evidence>
<protein>
    <recommendedName>
        <fullName evidence="5">Peptidase C60 sortase A and B</fullName>
    </recommendedName>
</protein>
<proteinExistence type="predicted"/>
<dbReference type="Gene3D" id="2.40.260.10">
    <property type="entry name" value="Sortase"/>
    <property type="match status" value="1"/>
</dbReference>
<name>A0A0G0KKC9_9BACT</name>
<dbReference type="CDD" id="cd05829">
    <property type="entry name" value="Sortase_F"/>
    <property type="match status" value="1"/>
</dbReference>
<evidence type="ECO:0000256" key="2">
    <source>
        <dbReference type="SAM" id="Phobius"/>
    </source>
</evidence>
<dbReference type="InterPro" id="IPR005754">
    <property type="entry name" value="Sortase"/>
</dbReference>
<dbReference type="GO" id="GO:0016787">
    <property type="term" value="F:hydrolase activity"/>
    <property type="evidence" value="ECO:0007669"/>
    <property type="project" value="UniProtKB-KW"/>
</dbReference>
<reference evidence="3 4" key="1">
    <citation type="journal article" date="2015" name="Nature">
        <title>rRNA introns, odd ribosomes, and small enigmatic genomes across a large radiation of phyla.</title>
        <authorList>
            <person name="Brown C.T."/>
            <person name="Hug L.A."/>
            <person name="Thomas B.C."/>
            <person name="Sharon I."/>
            <person name="Castelle C.J."/>
            <person name="Singh A."/>
            <person name="Wilkins M.J."/>
            <person name="Williams K.H."/>
            <person name="Banfield J.F."/>
        </authorList>
    </citation>
    <scope>NUCLEOTIDE SEQUENCE [LARGE SCALE GENOMIC DNA]</scope>
</reference>
<keyword evidence="2" id="KW-1133">Transmembrane helix</keyword>
<dbReference type="SUPFAM" id="SSF63817">
    <property type="entry name" value="Sortase"/>
    <property type="match status" value="1"/>
</dbReference>
<sequence>MVFISILKKYFRWLLLTIFSLVIFSFIIISFNSSANDLIKKEQENISFSPVRLLIPVINISANIQTLGTNSKGEMEVPTNIADVGLFKFGAIPGRIGSAVIAGHFNGKNNQEGVFFNLDKLKVGDKLSVEDKTGKSITFMVQKIELYDSGYADNVFNQNDGVHLNLVTCDGLWDEAKKSYSKRLVIFSDILKE</sequence>
<organism evidence="3 4">
    <name type="scientific">Candidatus Shapirobacteria bacterium GW2011_GWE1_38_10</name>
    <dbReference type="NCBI Taxonomy" id="1618488"/>
    <lineage>
        <taxon>Bacteria</taxon>
        <taxon>Candidatus Shapironibacteriota</taxon>
    </lineage>
</organism>
<dbReference type="InterPro" id="IPR042001">
    <property type="entry name" value="Sortase_F"/>
</dbReference>
<evidence type="ECO:0000256" key="1">
    <source>
        <dbReference type="ARBA" id="ARBA00022801"/>
    </source>
</evidence>
<evidence type="ECO:0000313" key="3">
    <source>
        <dbReference type="EMBL" id="KKQ49609.1"/>
    </source>
</evidence>
<gene>
    <name evidence="3" type="ORF">US68_C0012G0004</name>
</gene>
<evidence type="ECO:0000313" key="4">
    <source>
        <dbReference type="Proteomes" id="UP000034231"/>
    </source>
</evidence>
<dbReference type="InterPro" id="IPR023365">
    <property type="entry name" value="Sortase_dom-sf"/>
</dbReference>
<accession>A0A0G0KKC9</accession>
<keyword evidence="1" id="KW-0378">Hydrolase</keyword>
<feature type="transmembrane region" description="Helical" evidence="2">
    <location>
        <begin position="12"/>
        <end position="31"/>
    </location>
</feature>
<dbReference type="Pfam" id="PF04203">
    <property type="entry name" value="Sortase"/>
    <property type="match status" value="1"/>
</dbReference>
<keyword evidence="2" id="KW-0812">Transmembrane</keyword>
<dbReference type="Proteomes" id="UP000034231">
    <property type="component" value="Unassembled WGS sequence"/>
</dbReference>
<comment type="caution">
    <text evidence="3">The sequence shown here is derived from an EMBL/GenBank/DDBJ whole genome shotgun (WGS) entry which is preliminary data.</text>
</comment>